<protein>
    <submittedName>
        <fullName evidence="8">DUF726-domain-containing protein</fullName>
    </submittedName>
</protein>
<comment type="subcellular location">
    <subcellularLocation>
        <location evidence="1">Membrane</location>
        <topology evidence="1">Multi-pass membrane protein</topology>
    </subcellularLocation>
</comment>
<accession>A0A5C3NF41</accession>
<dbReference type="EMBL" id="ML213505">
    <property type="protein sequence ID" value="TFK55096.1"/>
    <property type="molecule type" value="Genomic_DNA"/>
</dbReference>
<dbReference type="PANTHER" id="PTHR17920">
    <property type="entry name" value="TRANSMEMBRANE AND COILED-COIL DOMAIN-CONTAINING PROTEIN 4 TMCO4"/>
    <property type="match status" value="1"/>
</dbReference>
<gene>
    <name evidence="8" type="ORF">OE88DRAFT_1694393</name>
</gene>
<evidence type="ECO:0000256" key="1">
    <source>
        <dbReference type="ARBA" id="ARBA00004141"/>
    </source>
</evidence>
<sequence>MSDLTKVTPPKELSEEDRAVIFRHVFRRLADHRNTLKLYAIAEYGLSSEPDEYREKTRDAYVHEVNTWAQQLAQHTWTACQEPGGGSCPQLSPMTDTSVGDLPRLPRQDLCEKVFNAILFLHVTSHKQYSAHTRHFLSTFAPLDEISIAATLKDPDRAVNEAEKHAQRAKDEQAEKGRTLRQVGMGLGAVAGGVLIGVTGGLAAPLVGAGVGTVLSFLGVGGTAAGMLATGLASSSVVCGALFGTYGARSTASMVERHTRDVQDLAILPVRPPKETLAVRICISGWLTCKEDVVEPWTVFGGNDTYALQWEVEALRTLSDALYALIKAQAMQYVKGEIIKRTVLASLTSSLAPIAWLKIGRIIDNPWMNAKALAVKTGTVLGTLLAQRAFGARPVTLVGYSLGSLVIFEALKHLGTLPPSETAHLVQDVFLFGLPAPSDPETWSAVRRVVAGQLVNGYAEDDYILAVLSRASDVSWSVSGLEPVAVKGVKNVKCEVQGHLQWRGMIGRCCGECGAEGIIKKEVEAQVQNVGSQIQGETSMNEAEAEKAIERGP</sequence>
<dbReference type="GO" id="GO:0016020">
    <property type="term" value="C:membrane"/>
    <property type="evidence" value="ECO:0007669"/>
    <property type="project" value="UniProtKB-SubCell"/>
</dbReference>
<reference evidence="8 9" key="1">
    <citation type="journal article" date="2019" name="Nat. Ecol. Evol.">
        <title>Megaphylogeny resolves global patterns of mushroom evolution.</title>
        <authorList>
            <person name="Varga T."/>
            <person name="Krizsan K."/>
            <person name="Foldi C."/>
            <person name="Dima B."/>
            <person name="Sanchez-Garcia M."/>
            <person name="Sanchez-Ramirez S."/>
            <person name="Szollosi G.J."/>
            <person name="Szarkandi J.G."/>
            <person name="Papp V."/>
            <person name="Albert L."/>
            <person name="Andreopoulos W."/>
            <person name="Angelini C."/>
            <person name="Antonin V."/>
            <person name="Barry K.W."/>
            <person name="Bougher N.L."/>
            <person name="Buchanan P."/>
            <person name="Buyck B."/>
            <person name="Bense V."/>
            <person name="Catcheside P."/>
            <person name="Chovatia M."/>
            <person name="Cooper J."/>
            <person name="Damon W."/>
            <person name="Desjardin D."/>
            <person name="Finy P."/>
            <person name="Geml J."/>
            <person name="Haridas S."/>
            <person name="Hughes K."/>
            <person name="Justo A."/>
            <person name="Karasinski D."/>
            <person name="Kautmanova I."/>
            <person name="Kiss B."/>
            <person name="Kocsube S."/>
            <person name="Kotiranta H."/>
            <person name="LaButti K.M."/>
            <person name="Lechner B.E."/>
            <person name="Liimatainen K."/>
            <person name="Lipzen A."/>
            <person name="Lukacs Z."/>
            <person name="Mihaltcheva S."/>
            <person name="Morgado L.N."/>
            <person name="Niskanen T."/>
            <person name="Noordeloos M.E."/>
            <person name="Ohm R.A."/>
            <person name="Ortiz-Santana B."/>
            <person name="Ovrebo C."/>
            <person name="Racz N."/>
            <person name="Riley R."/>
            <person name="Savchenko A."/>
            <person name="Shiryaev A."/>
            <person name="Soop K."/>
            <person name="Spirin V."/>
            <person name="Szebenyi C."/>
            <person name="Tomsovsky M."/>
            <person name="Tulloss R.E."/>
            <person name="Uehling J."/>
            <person name="Grigoriev I.V."/>
            <person name="Vagvolgyi C."/>
            <person name="Papp T."/>
            <person name="Martin F.M."/>
            <person name="Miettinen O."/>
            <person name="Hibbett D.S."/>
            <person name="Nagy L.G."/>
        </authorList>
    </citation>
    <scope>NUCLEOTIDE SEQUENCE [LARGE SCALE GENOMIC DNA]</scope>
    <source>
        <strain evidence="8 9">OMC1185</strain>
    </source>
</reference>
<evidence type="ECO:0000313" key="9">
    <source>
        <dbReference type="Proteomes" id="UP000305948"/>
    </source>
</evidence>
<organism evidence="8 9">
    <name type="scientific">Heliocybe sulcata</name>
    <dbReference type="NCBI Taxonomy" id="5364"/>
    <lineage>
        <taxon>Eukaryota</taxon>
        <taxon>Fungi</taxon>
        <taxon>Dikarya</taxon>
        <taxon>Basidiomycota</taxon>
        <taxon>Agaricomycotina</taxon>
        <taxon>Agaricomycetes</taxon>
        <taxon>Gloeophyllales</taxon>
        <taxon>Gloeophyllaceae</taxon>
        <taxon>Heliocybe</taxon>
    </lineage>
</organism>
<keyword evidence="4 7" id="KW-1133">Transmembrane helix</keyword>
<evidence type="ECO:0000256" key="2">
    <source>
        <dbReference type="ARBA" id="ARBA00009824"/>
    </source>
</evidence>
<evidence type="ECO:0000256" key="7">
    <source>
        <dbReference type="SAM" id="Phobius"/>
    </source>
</evidence>
<feature type="compositionally biased region" description="Basic and acidic residues" evidence="6">
    <location>
        <begin position="544"/>
        <end position="553"/>
    </location>
</feature>
<evidence type="ECO:0000256" key="4">
    <source>
        <dbReference type="ARBA" id="ARBA00022989"/>
    </source>
</evidence>
<feature type="transmembrane region" description="Helical" evidence="7">
    <location>
        <begin position="183"/>
        <end position="204"/>
    </location>
</feature>
<keyword evidence="5 7" id="KW-0472">Membrane</keyword>
<dbReference type="SUPFAM" id="SSF53474">
    <property type="entry name" value="alpha/beta-Hydrolases"/>
    <property type="match status" value="1"/>
</dbReference>
<keyword evidence="3 7" id="KW-0812">Transmembrane</keyword>
<dbReference type="InterPro" id="IPR007941">
    <property type="entry name" value="DUF726"/>
</dbReference>
<feature type="compositionally biased region" description="Polar residues" evidence="6">
    <location>
        <begin position="531"/>
        <end position="541"/>
    </location>
</feature>
<evidence type="ECO:0000256" key="6">
    <source>
        <dbReference type="SAM" id="MobiDB-lite"/>
    </source>
</evidence>
<comment type="similarity">
    <text evidence="2">Belongs to the TMCO4 family.</text>
</comment>
<dbReference type="Pfam" id="PF05277">
    <property type="entry name" value="DUF726"/>
    <property type="match status" value="1"/>
</dbReference>
<dbReference type="PANTHER" id="PTHR17920:SF22">
    <property type="entry name" value="DUF726 DOMAIN PROTEIN (AFU_ORTHOLOGUE AFUA_2G12860)"/>
    <property type="match status" value="1"/>
</dbReference>
<keyword evidence="9" id="KW-1185">Reference proteome</keyword>
<evidence type="ECO:0000313" key="8">
    <source>
        <dbReference type="EMBL" id="TFK55096.1"/>
    </source>
</evidence>
<proteinExistence type="inferred from homology"/>
<evidence type="ECO:0000256" key="5">
    <source>
        <dbReference type="ARBA" id="ARBA00023136"/>
    </source>
</evidence>
<dbReference type="Gene3D" id="3.40.50.1820">
    <property type="entry name" value="alpha/beta hydrolase"/>
    <property type="match status" value="1"/>
</dbReference>
<feature type="non-terminal residue" evidence="8">
    <location>
        <position position="553"/>
    </location>
</feature>
<evidence type="ECO:0000256" key="3">
    <source>
        <dbReference type="ARBA" id="ARBA00022692"/>
    </source>
</evidence>
<dbReference type="AlphaFoldDB" id="A0A5C3NF41"/>
<feature type="transmembrane region" description="Helical" evidence="7">
    <location>
        <begin position="224"/>
        <end position="248"/>
    </location>
</feature>
<dbReference type="OrthoDB" id="277931at2759"/>
<dbReference type="Proteomes" id="UP000305948">
    <property type="component" value="Unassembled WGS sequence"/>
</dbReference>
<name>A0A5C3NF41_9AGAM</name>
<dbReference type="InterPro" id="IPR029058">
    <property type="entry name" value="AB_hydrolase_fold"/>
</dbReference>
<feature type="region of interest" description="Disordered" evidence="6">
    <location>
        <begin position="531"/>
        <end position="553"/>
    </location>
</feature>